<dbReference type="NCBIfam" id="TIGR03588">
    <property type="entry name" value="PseC"/>
    <property type="match status" value="1"/>
</dbReference>
<dbReference type="InterPro" id="IPR015424">
    <property type="entry name" value="PyrdxlP-dep_Trfase"/>
</dbReference>
<dbReference type="PANTHER" id="PTHR30244">
    <property type="entry name" value="TRANSAMINASE"/>
    <property type="match status" value="1"/>
</dbReference>
<feature type="active site" description="Proton acceptor" evidence="1">
    <location>
        <position position="181"/>
    </location>
</feature>
<reference evidence="4 5" key="1">
    <citation type="journal article" date="2016" name="Nat. Commun.">
        <title>Thousands of microbial genomes shed light on interconnected biogeochemical processes in an aquifer system.</title>
        <authorList>
            <person name="Anantharaman K."/>
            <person name="Brown C.T."/>
            <person name="Hug L.A."/>
            <person name="Sharon I."/>
            <person name="Castelle C.J."/>
            <person name="Probst A.J."/>
            <person name="Thomas B.C."/>
            <person name="Singh A."/>
            <person name="Wilkins M.J."/>
            <person name="Karaoz U."/>
            <person name="Brodie E.L."/>
            <person name="Williams K.H."/>
            <person name="Hubbard S.S."/>
            <person name="Banfield J.F."/>
        </authorList>
    </citation>
    <scope>NUCLEOTIDE SEQUENCE [LARGE SCALE GENOMIC DNA]</scope>
</reference>
<dbReference type="CDD" id="cd00616">
    <property type="entry name" value="AHBA_syn"/>
    <property type="match status" value="1"/>
</dbReference>
<keyword evidence="2 3" id="KW-0663">Pyridoxal phosphate</keyword>
<evidence type="ECO:0000313" key="5">
    <source>
        <dbReference type="Proteomes" id="UP000178347"/>
    </source>
</evidence>
<dbReference type="InterPro" id="IPR020026">
    <property type="entry name" value="PseC"/>
</dbReference>
<dbReference type="AlphaFoldDB" id="A0A1F6MRM5"/>
<dbReference type="InterPro" id="IPR015422">
    <property type="entry name" value="PyrdxlP-dep_Trfase_small"/>
</dbReference>
<accession>A0A1F6MRM5</accession>
<protein>
    <submittedName>
        <fullName evidence="4">UDP-4-amino-4, 6-dideoxy-N-acetyl-beta-L-altrosamine transaminase</fullName>
    </submittedName>
</protein>
<evidence type="ECO:0000256" key="1">
    <source>
        <dbReference type="PIRSR" id="PIRSR000390-1"/>
    </source>
</evidence>
<gene>
    <name evidence="4" type="ORF">A3G00_02570</name>
</gene>
<dbReference type="GO" id="GO:0008483">
    <property type="term" value="F:transaminase activity"/>
    <property type="evidence" value="ECO:0007669"/>
    <property type="project" value="TreeGrafter"/>
</dbReference>
<proteinExistence type="inferred from homology"/>
<evidence type="ECO:0000256" key="2">
    <source>
        <dbReference type="PIRSR" id="PIRSR000390-2"/>
    </source>
</evidence>
<dbReference type="Proteomes" id="UP000178347">
    <property type="component" value="Unassembled WGS sequence"/>
</dbReference>
<feature type="modified residue" description="N6-(pyridoxal phosphate)lysine" evidence="2">
    <location>
        <position position="181"/>
    </location>
</feature>
<dbReference type="Gene3D" id="3.40.640.10">
    <property type="entry name" value="Type I PLP-dependent aspartate aminotransferase-like (Major domain)"/>
    <property type="match status" value="1"/>
</dbReference>
<sequence length="367" mass="40958">MIPYGRQHLDQNDVQAVRKVLMSDFLTQGPKIKEFEKTLCHYTGARYAVAAVNGTAALHLSYLAANIGGGDEVITTPNTFVATTNMLLAVGAKPVFCDIRLDTYNIDEGKIEKLITSKTRAIVAVHFAGQPCAMRKILKLAKKYKLIVIEDAAHALGAVCNGKKIGSLNSDMTTFSFHPVKSITTGEGGAVLTDNPDYYKKLILLRSHGIEKDAHGFNVMSQLGYNYRLTDIQAALGISQLKKLDAFIARRKRVAKWYQEELGNGRGIFLPSASDESAWHIYVVRVKNGKLRILLAEYLKENGIATNFHYPAVYGQPYYKGHGFARVHLKNMEEYQKTCVTLPCYPQLTHREVKIISDKIKVFLEKT</sequence>
<evidence type="ECO:0000256" key="3">
    <source>
        <dbReference type="RuleBase" id="RU004508"/>
    </source>
</evidence>
<comment type="caution">
    <text evidence="4">The sequence shown here is derived from an EMBL/GenBank/DDBJ whole genome shotgun (WGS) entry which is preliminary data.</text>
</comment>
<dbReference type="STRING" id="1798692.A3G00_02570"/>
<dbReference type="PANTHER" id="PTHR30244:SF34">
    <property type="entry name" value="DTDP-4-AMINO-4,6-DIDEOXYGALACTOSE TRANSAMINASE"/>
    <property type="match status" value="1"/>
</dbReference>
<dbReference type="Gene3D" id="3.90.1150.10">
    <property type="entry name" value="Aspartate Aminotransferase, domain 1"/>
    <property type="match status" value="1"/>
</dbReference>
<comment type="similarity">
    <text evidence="3">Belongs to the DegT/DnrJ/EryC1 family.</text>
</comment>
<dbReference type="Pfam" id="PF01041">
    <property type="entry name" value="DegT_DnrJ_EryC1"/>
    <property type="match status" value="1"/>
</dbReference>
<dbReference type="PIRSF" id="PIRSF000390">
    <property type="entry name" value="PLP_StrS"/>
    <property type="match status" value="1"/>
</dbReference>
<dbReference type="EMBL" id="MFQN01000019">
    <property type="protein sequence ID" value="OGH74314.1"/>
    <property type="molecule type" value="Genomic_DNA"/>
</dbReference>
<organism evidence="4 5">
    <name type="scientific">Candidatus Magasanikbacteria bacterium RIFCSPLOWO2_12_FULL_43_12</name>
    <dbReference type="NCBI Taxonomy" id="1798692"/>
    <lineage>
        <taxon>Bacteria</taxon>
        <taxon>Candidatus Magasanikiibacteriota</taxon>
    </lineage>
</organism>
<name>A0A1F6MRM5_9BACT</name>
<dbReference type="InterPro" id="IPR015421">
    <property type="entry name" value="PyrdxlP-dep_Trfase_major"/>
</dbReference>
<dbReference type="GO" id="GO:0000271">
    <property type="term" value="P:polysaccharide biosynthetic process"/>
    <property type="evidence" value="ECO:0007669"/>
    <property type="project" value="TreeGrafter"/>
</dbReference>
<evidence type="ECO:0000313" key="4">
    <source>
        <dbReference type="EMBL" id="OGH74314.1"/>
    </source>
</evidence>
<dbReference type="SUPFAM" id="SSF53383">
    <property type="entry name" value="PLP-dependent transferases"/>
    <property type="match status" value="1"/>
</dbReference>
<dbReference type="InterPro" id="IPR000653">
    <property type="entry name" value="DegT/StrS_aminotransferase"/>
</dbReference>
<dbReference type="GO" id="GO:0030170">
    <property type="term" value="F:pyridoxal phosphate binding"/>
    <property type="evidence" value="ECO:0007669"/>
    <property type="project" value="TreeGrafter"/>
</dbReference>